<dbReference type="EMBL" id="JAVRFG010000036">
    <property type="protein sequence ID" value="MDT0493672.1"/>
    <property type="molecule type" value="Genomic_DNA"/>
</dbReference>
<comment type="caution">
    <text evidence="1">The sequence shown here is derived from an EMBL/GenBank/DDBJ whole genome shotgun (WGS) entry which is preliminary data.</text>
</comment>
<organism evidence="1 2">
    <name type="scientific">Streptomyces stephensoniae</name>
    <dbReference type="NCBI Taxonomy" id="3375367"/>
    <lineage>
        <taxon>Bacteria</taxon>
        <taxon>Bacillati</taxon>
        <taxon>Actinomycetota</taxon>
        <taxon>Actinomycetes</taxon>
        <taxon>Kitasatosporales</taxon>
        <taxon>Streptomycetaceae</taxon>
        <taxon>Streptomyces</taxon>
    </lineage>
</organism>
<dbReference type="RefSeq" id="WP_311604041.1">
    <property type="nucleotide sequence ID" value="NZ_JAVRFG010000036.1"/>
</dbReference>
<proteinExistence type="predicted"/>
<reference evidence="2" key="1">
    <citation type="submission" date="2023-07" db="EMBL/GenBank/DDBJ databases">
        <title>30 novel species of actinomycetes from the DSMZ collection.</title>
        <authorList>
            <person name="Nouioui I."/>
        </authorList>
    </citation>
    <scope>NUCLEOTIDE SEQUENCE [LARGE SCALE GENOMIC DNA]</scope>
    <source>
        <strain evidence="2">DSM 40932</strain>
    </source>
</reference>
<protein>
    <submittedName>
        <fullName evidence="1">Uncharacterized protein</fullName>
    </submittedName>
</protein>
<keyword evidence="2" id="KW-1185">Reference proteome</keyword>
<name>A0ABU2W721_9ACTN</name>
<evidence type="ECO:0000313" key="2">
    <source>
        <dbReference type="Proteomes" id="UP001180556"/>
    </source>
</evidence>
<gene>
    <name evidence="1" type="ORF">RM717_24535</name>
</gene>
<sequence length="40" mass="4611">MREHHQPLPDDQLHREGFTAVHLVSELLATPGALRRVARR</sequence>
<accession>A0ABU2W721</accession>
<evidence type="ECO:0000313" key="1">
    <source>
        <dbReference type="EMBL" id="MDT0493672.1"/>
    </source>
</evidence>
<dbReference type="Proteomes" id="UP001180556">
    <property type="component" value="Unassembled WGS sequence"/>
</dbReference>